<sequence length="90" mass="9887">MQKKDIFIGLLIGLLGAFLGTFIALQIFTKQGFIEGFKVMKSAGMIGKVITLGCVPNLLIFFLLLKKNKDIMARGVVLAMFLLVIITLIL</sequence>
<reference evidence="2 3" key="2">
    <citation type="submission" date="2019-05" db="EMBL/GenBank/DDBJ databases">
        <authorList>
            <person name="Lianzixin W."/>
        </authorList>
    </citation>
    <scope>NUCLEOTIDE SEQUENCE [LARGE SCALE GENOMIC DNA]</scope>
    <source>
        <strain evidence="2 3">EC11</strain>
    </source>
</reference>
<proteinExistence type="predicted"/>
<accession>A0ABX0IT64</accession>
<reference evidence="3" key="1">
    <citation type="submission" date="2019-05" db="EMBL/GenBank/DDBJ databases">
        <title>Flavobacterium profundi sp. nov., isolated from a deep-sea seamount.</title>
        <authorList>
            <person name="Zhang D.-C."/>
        </authorList>
    </citation>
    <scope>NUCLEOTIDE SEQUENCE [LARGE SCALE GENOMIC DNA]</scope>
    <source>
        <strain evidence="3">EC11</strain>
    </source>
</reference>
<feature type="transmembrane region" description="Helical" evidence="1">
    <location>
        <begin position="6"/>
        <end position="25"/>
    </location>
</feature>
<dbReference type="EMBL" id="VEVQ02000010">
    <property type="protein sequence ID" value="NHN27067.1"/>
    <property type="molecule type" value="Genomic_DNA"/>
</dbReference>
<evidence type="ECO:0000313" key="3">
    <source>
        <dbReference type="Proteomes" id="UP000817854"/>
    </source>
</evidence>
<keyword evidence="1" id="KW-0812">Transmembrane</keyword>
<comment type="caution">
    <text evidence="2">The sequence shown here is derived from an EMBL/GenBank/DDBJ whole genome shotgun (WGS) entry which is preliminary data.</text>
</comment>
<keyword evidence="3" id="KW-1185">Reference proteome</keyword>
<keyword evidence="1" id="KW-1133">Transmembrane helix</keyword>
<protein>
    <submittedName>
        <fullName evidence="2">Uncharacterized protein</fullName>
    </submittedName>
</protein>
<feature type="transmembrane region" description="Helical" evidence="1">
    <location>
        <begin position="71"/>
        <end position="89"/>
    </location>
</feature>
<name>A0ABX0IT64_9FLAO</name>
<feature type="transmembrane region" description="Helical" evidence="1">
    <location>
        <begin position="46"/>
        <end position="65"/>
    </location>
</feature>
<reference evidence="2 3" key="3">
    <citation type="submission" date="2020-02" db="EMBL/GenBank/DDBJ databases">
        <title>Flavobacterium profundi sp. nov., isolated from a deep-sea seamount.</title>
        <authorList>
            <person name="Zhang D.-C."/>
        </authorList>
    </citation>
    <scope>NUCLEOTIDE SEQUENCE [LARGE SCALE GENOMIC DNA]</scope>
    <source>
        <strain evidence="2 3">EC11</strain>
    </source>
</reference>
<gene>
    <name evidence="2" type="ORF">FIA58_015390</name>
</gene>
<keyword evidence="1" id="KW-0472">Membrane</keyword>
<evidence type="ECO:0000313" key="2">
    <source>
        <dbReference type="EMBL" id="NHN27067.1"/>
    </source>
</evidence>
<evidence type="ECO:0000256" key="1">
    <source>
        <dbReference type="SAM" id="Phobius"/>
    </source>
</evidence>
<dbReference type="Proteomes" id="UP000817854">
    <property type="component" value="Unassembled WGS sequence"/>
</dbReference>
<organism evidence="2 3">
    <name type="scientific">Flavobacterium jejuense</name>
    <dbReference type="NCBI Taxonomy" id="1544455"/>
    <lineage>
        <taxon>Bacteria</taxon>
        <taxon>Pseudomonadati</taxon>
        <taxon>Bacteroidota</taxon>
        <taxon>Flavobacteriia</taxon>
        <taxon>Flavobacteriales</taxon>
        <taxon>Flavobacteriaceae</taxon>
        <taxon>Flavobacterium</taxon>
    </lineage>
</organism>